<dbReference type="Pfam" id="PF02567">
    <property type="entry name" value="PhzC-PhzF"/>
    <property type="match status" value="1"/>
</dbReference>
<dbReference type="PANTHER" id="PTHR13774:SF32">
    <property type="entry name" value="ANTISENSE-ENHANCING SEQUENCE 1"/>
    <property type="match status" value="1"/>
</dbReference>
<keyword evidence="3" id="KW-0413">Isomerase</keyword>
<dbReference type="GO" id="GO:0016853">
    <property type="term" value="F:isomerase activity"/>
    <property type="evidence" value="ECO:0007669"/>
    <property type="project" value="UniProtKB-KW"/>
</dbReference>
<dbReference type="InterPro" id="IPR003719">
    <property type="entry name" value="Phenazine_PhzF-like"/>
</dbReference>
<name>A0A4V3F4U0_9GAMM</name>
<dbReference type="SUPFAM" id="SSF54506">
    <property type="entry name" value="Diaminopimelate epimerase-like"/>
    <property type="match status" value="1"/>
</dbReference>
<evidence type="ECO:0000313" key="4">
    <source>
        <dbReference type="Proteomes" id="UP000295341"/>
    </source>
</evidence>
<gene>
    <name evidence="3" type="ORF">DFR24_3585</name>
</gene>
<evidence type="ECO:0000256" key="2">
    <source>
        <dbReference type="PIRSR" id="PIRSR016184-1"/>
    </source>
</evidence>
<dbReference type="PANTHER" id="PTHR13774">
    <property type="entry name" value="PHENAZINE BIOSYNTHESIS PROTEIN"/>
    <property type="match status" value="1"/>
</dbReference>
<keyword evidence="4" id="KW-1185">Reference proteome</keyword>
<dbReference type="GO" id="GO:0005737">
    <property type="term" value="C:cytoplasm"/>
    <property type="evidence" value="ECO:0007669"/>
    <property type="project" value="TreeGrafter"/>
</dbReference>
<dbReference type="PIRSF" id="PIRSF016184">
    <property type="entry name" value="PhzC_PhzF"/>
    <property type="match status" value="1"/>
</dbReference>
<feature type="active site" evidence="2">
    <location>
        <position position="47"/>
    </location>
</feature>
<dbReference type="NCBIfam" id="TIGR00654">
    <property type="entry name" value="PhzF_family"/>
    <property type="match status" value="1"/>
</dbReference>
<dbReference type="EMBL" id="SOBT01000010">
    <property type="protein sequence ID" value="TDU26556.1"/>
    <property type="molecule type" value="Genomic_DNA"/>
</dbReference>
<dbReference type="AlphaFoldDB" id="A0A4V3F4U0"/>
<evidence type="ECO:0000313" key="3">
    <source>
        <dbReference type="EMBL" id="TDU26556.1"/>
    </source>
</evidence>
<organism evidence="3 4">
    <name type="scientific">Panacagrimonas perspica</name>
    <dbReference type="NCBI Taxonomy" id="381431"/>
    <lineage>
        <taxon>Bacteria</taxon>
        <taxon>Pseudomonadati</taxon>
        <taxon>Pseudomonadota</taxon>
        <taxon>Gammaproteobacteria</taxon>
        <taxon>Nevskiales</taxon>
        <taxon>Nevskiaceae</taxon>
        <taxon>Panacagrimonas</taxon>
    </lineage>
</organism>
<comment type="similarity">
    <text evidence="1">Belongs to the PhzF family.</text>
</comment>
<reference evidence="3 4" key="1">
    <citation type="submission" date="2019-03" db="EMBL/GenBank/DDBJ databases">
        <title>Genomic Encyclopedia of Type Strains, Phase IV (KMG-IV): sequencing the most valuable type-strain genomes for metagenomic binning, comparative biology and taxonomic classification.</title>
        <authorList>
            <person name="Goeker M."/>
        </authorList>
    </citation>
    <scope>NUCLEOTIDE SEQUENCE [LARGE SCALE GENOMIC DNA]</scope>
    <source>
        <strain evidence="3 4">DSM 26377</strain>
    </source>
</reference>
<dbReference type="Proteomes" id="UP000295341">
    <property type="component" value="Unassembled WGS sequence"/>
</dbReference>
<evidence type="ECO:0000256" key="1">
    <source>
        <dbReference type="ARBA" id="ARBA00008270"/>
    </source>
</evidence>
<sequence>MPELRFLTFDVFTDQAYGGNPLAVVFGGDHLKGGQMQRIAREFNLSETVFVLQATMPGAMLRLRIFTPTEELPFAGHPIVGAACALVVMELAPPGNGLRIGIETGSGLVAVTLRNDGKVPYAELTTAQLPQFEGRAPEITLIADVLGLQARDIGFEGEAPCVASCGLPMLLVPLRAPEVLAGIDTDHSRVAALLADSGARGLYVYARGYEGELRTRMFHPGIGEDPATGSAAAALAGRLATDSPQADGTLAWNLVQGAEMGRPSAIFASADKSDGTVSAVRVGGHAVHIMKGYLNAD</sequence>
<dbReference type="OrthoDB" id="9788221at2"/>
<accession>A0A4V3F4U0</accession>
<protein>
    <submittedName>
        <fullName evidence="3">Trans-2,3-dihydro-3-hydroxyanthranilate isomerase</fullName>
    </submittedName>
</protein>
<dbReference type="RefSeq" id="WP_133882747.1">
    <property type="nucleotide sequence ID" value="NZ_MWIN01000007.1"/>
</dbReference>
<dbReference type="Gene3D" id="3.10.310.10">
    <property type="entry name" value="Diaminopimelate Epimerase, Chain A, domain 1"/>
    <property type="match status" value="2"/>
</dbReference>
<comment type="caution">
    <text evidence="3">The sequence shown here is derived from an EMBL/GenBank/DDBJ whole genome shotgun (WGS) entry which is preliminary data.</text>
</comment>
<proteinExistence type="inferred from homology"/>